<protein>
    <submittedName>
        <fullName evidence="3">Uncharacterized protein</fullName>
    </submittedName>
</protein>
<dbReference type="EMBL" id="CM001884">
    <property type="protein sequence ID" value="EOY25989.1"/>
    <property type="molecule type" value="Genomic_DNA"/>
</dbReference>
<feature type="signal peptide" evidence="2">
    <location>
        <begin position="1"/>
        <end position="22"/>
    </location>
</feature>
<reference evidence="3 4" key="1">
    <citation type="journal article" date="2013" name="Genome Biol.">
        <title>The genome sequence of the most widely cultivated cacao type and its use to identify candidate genes regulating pod color.</title>
        <authorList>
            <person name="Motamayor J.C."/>
            <person name="Mockaitis K."/>
            <person name="Schmutz J."/>
            <person name="Haiminen N."/>
            <person name="Iii D.L."/>
            <person name="Cornejo O."/>
            <person name="Findley S.D."/>
            <person name="Zheng P."/>
            <person name="Utro F."/>
            <person name="Royaert S."/>
            <person name="Saski C."/>
            <person name="Jenkins J."/>
            <person name="Podicheti R."/>
            <person name="Zhao M."/>
            <person name="Scheffler B.E."/>
            <person name="Stack J.C."/>
            <person name="Feltus F.A."/>
            <person name="Mustiga G.M."/>
            <person name="Amores F."/>
            <person name="Phillips W."/>
            <person name="Marelli J.P."/>
            <person name="May G.D."/>
            <person name="Shapiro H."/>
            <person name="Ma J."/>
            <person name="Bustamante C.D."/>
            <person name="Schnell R.J."/>
            <person name="Main D."/>
            <person name="Gilbert D."/>
            <person name="Parida L."/>
            <person name="Kuhn D.N."/>
        </authorList>
    </citation>
    <scope>NUCLEOTIDE SEQUENCE [LARGE SCALE GENOMIC DNA]</scope>
    <source>
        <strain evidence="4">cv. Matina 1-6</strain>
    </source>
</reference>
<evidence type="ECO:0000256" key="1">
    <source>
        <dbReference type="SAM" id="MobiDB-lite"/>
    </source>
</evidence>
<feature type="chain" id="PRO_5001603427" evidence="2">
    <location>
        <begin position="23"/>
        <end position="134"/>
    </location>
</feature>
<dbReference type="Proteomes" id="UP000026915">
    <property type="component" value="Chromosome 6"/>
</dbReference>
<organism evidence="3 4">
    <name type="scientific">Theobroma cacao</name>
    <name type="common">Cacao</name>
    <name type="synonym">Cocoa</name>
    <dbReference type="NCBI Taxonomy" id="3641"/>
    <lineage>
        <taxon>Eukaryota</taxon>
        <taxon>Viridiplantae</taxon>
        <taxon>Streptophyta</taxon>
        <taxon>Embryophyta</taxon>
        <taxon>Tracheophyta</taxon>
        <taxon>Spermatophyta</taxon>
        <taxon>Magnoliopsida</taxon>
        <taxon>eudicotyledons</taxon>
        <taxon>Gunneridae</taxon>
        <taxon>Pentapetalae</taxon>
        <taxon>rosids</taxon>
        <taxon>malvids</taxon>
        <taxon>Malvales</taxon>
        <taxon>Malvaceae</taxon>
        <taxon>Byttnerioideae</taxon>
        <taxon>Theobroma</taxon>
    </lineage>
</organism>
<dbReference type="Gramene" id="EOY25989">
    <property type="protein sequence ID" value="EOY25989"/>
    <property type="gene ID" value="TCM_027377"/>
</dbReference>
<dbReference type="InParanoid" id="A0A061GG16"/>
<feature type="compositionally biased region" description="Basic and acidic residues" evidence="1">
    <location>
        <begin position="39"/>
        <end position="54"/>
    </location>
</feature>
<gene>
    <name evidence="3" type="ORF">TCM_027377</name>
</gene>
<evidence type="ECO:0000313" key="3">
    <source>
        <dbReference type="EMBL" id="EOY25989.1"/>
    </source>
</evidence>
<feature type="region of interest" description="Disordered" evidence="1">
    <location>
        <begin position="36"/>
        <end position="104"/>
    </location>
</feature>
<accession>A0A061GG16</accession>
<proteinExistence type="predicted"/>
<dbReference type="AlphaFoldDB" id="A0A061GG16"/>
<keyword evidence="4" id="KW-1185">Reference proteome</keyword>
<keyword evidence="2" id="KW-0732">Signal</keyword>
<feature type="compositionally biased region" description="Basic and acidic residues" evidence="1">
    <location>
        <begin position="63"/>
        <end position="74"/>
    </location>
</feature>
<evidence type="ECO:0000313" key="4">
    <source>
        <dbReference type="Proteomes" id="UP000026915"/>
    </source>
</evidence>
<dbReference type="HOGENOM" id="CLU_1899995_0_0_1"/>
<sequence length="134" mass="15849">MLLGLNFIVCIFFLFCFLFCSFREIERVSGAVVLGCGYPDREKGEKEKEKEKEKERKKREKRREKTSGERERERGRRKRKKKEKRKKSKKKKKNKRSNSLTAPFWNNFKAPNGACCCILGGLPRSTRLSFFGLF</sequence>
<evidence type="ECO:0000256" key="2">
    <source>
        <dbReference type="SAM" id="SignalP"/>
    </source>
</evidence>
<feature type="compositionally biased region" description="Basic residues" evidence="1">
    <location>
        <begin position="75"/>
        <end position="96"/>
    </location>
</feature>
<name>A0A061GG16_THECC</name>